<sequence length="252" mass="28491">MKITFLGTGTSYGVPMVGCECRVCTSDNPKNSRMRSSIFISEGEYNILIDAATELRIQCLKNGVKRLDAVLLTHSHADHVLGFDDLRHFNRKRKTNIPVYGSVKTVNDVYRMFSYAFKDVSSNGSKPKVTLIPIDRKLDLYGMEIIPVDVMHGEEKVTAYRFNKFAYVTDVSQIPQDSMEKLKGLDLLIIAALRNIPHEKHFSIEQAIKIVSMLKPKQTFFTHIAHEVEHEETDNILPSGIKLAYDGLSVEV</sequence>
<dbReference type="InterPro" id="IPR036866">
    <property type="entry name" value="RibonucZ/Hydroxyglut_hydro"/>
</dbReference>
<protein>
    <recommendedName>
        <fullName evidence="1">Metallo-beta-lactamase domain-containing protein</fullName>
    </recommendedName>
</protein>
<gene>
    <name evidence="2" type="ORF">SCABRO_01978</name>
</gene>
<name>A0A0B0EI74_9BACT</name>
<dbReference type="Gene3D" id="3.60.15.10">
    <property type="entry name" value="Ribonuclease Z/Hydroxyacylglutathione hydrolase-like"/>
    <property type="match status" value="1"/>
</dbReference>
<reference evidence="2 3" key="1">
    <citation type="submission" date="2014-10" db="EMBL/GenBank/DDBJ databases">
        <title>Draft genome of anammox bacterium scalindua brodae, obtained using differential coverage binning of sequence data from two enrichment reactors.</title>
        <authorList>
            <person name="Speth D.R."/>
            <person name="Russ L."/>
            <person name="Kartal B."/>
            <person name="Op den Camp H.J."/>
            <person name="Dutilh B.E."/>
            <person name="Jetten M.S."/>
        </authorList>
    </citation>
    <scope>NUCLEOTIDE SEQUENCE [LARGE SCALE GENOMIC DNA]</scope>
    <source>
        <strain evidence="2">RU1</strain>
    </source>
</reference>
<dbReference type="CDD" id="cd16279">
    <property type="entry name" value="metallo-hydrolase-like_MBL-fold"/>
    <property type="match status" value="1"/>
</dbReference>
<dbReference type="PANTHER" id="PTHR42663:SF6">
    <property type="entry name" value="HYDROLASE C777.06C-RELATED"/>
    <property type="match status" value="1"/>
</dbReference>
<evidence type="ECO:0000313" key="2">
    <source>
        <dbReference type="EMBL" id="KHE92279.1"/>
    </source>
</evidence>
<dbReference type="SMART" id="SM00849">
    <property type="entry name" value="Lactamase_B"/>
    <property type="match status" value="1"/>
</dbReference>
<comment type="caution">
    <text evidence="2">The sequence shown here is derived from an EMBL/GenBank/DDBJ whole genome shotgun (WGS) entry which is preliminary data.</text>
</comment>
<dbReference type="InterPro" id="IPR001279">
    <property type="entry name" value="Metallo-B-lactamas"/>
</dbReference>
<proteinExistence type="predicted"/>
<dbReference type="eggNOG" id="COG1235">
    <property type="taxonomic scope" value="Bacteria"/>
</dbReference>
<dbReference type="AlphaFoldDB" id="A0A0B0EI74"/>
<dbReference type="Pfam" id="PF12706">
    <property type="entry name" value="Lactamase_B_2"/>
    <property type="match status" value="1"/>
</dbReference>
<evidence type="ECO:0000313" key="3">
    <source>
        <dbReference type="Proteomes" id="UP000030652"/>
    </source>
</evidence>
<accession>A0A0B0EI74</accession>
<dbReference type="PANTHER" id="PTHR42663">
    <property type="entry name" value="HYDROLASE C777.06C-RELATED-RELATED"/>
    <property type="match status" value="1"/>
</dbReference>
<dbReference type="SUPFAM" id="SSF56281">
    <property type="entry name" value="Metallo-hydrolase/oxidoreductase"/>
    <property type="match status" value="1"/>
</dbReference>
<dbReference type="Proteomes" id="UP000030652">
    <property type="component" value="Unassembled WGS sequence"/>
</dbReference>
<evidence type="ECO:0000259" key="1">
    <source>
        <dbReference type="SMART" id="SM00849"/>
    </source>
</evidence>
<organism evidence="2 3">
    <name type="scientific">Candidatus Scalindua brodae</name>
    <dbReference type="NCBI Taxonomy" id="237368"/>
    <lineage>
        <taxon>Bacteria</taxon>
        <taxon>Pseudomonadati</taxon>
        <taxon>Planctomycetota</taxon>
        <taxon>Candidatus Brocadiia</taxon>
        <taxon>Candidatus Brocadiales</taxon>
        <taxon>Candidatus Scalinduaceae</taxon>
        <taxon>Candidatus Scalindua</taxon>
    </lineage>
</organism>
<feature type="domain" description="Metallo-beta-lactamase" evidence="1">
    <location>
        <begin position="34"/>
        <end position="223"/>
    </location>
</feature>
<dbReference type="EMBL" id="JRYO01000140">
    <property type="protein sequence ID" value="KHE92279.1"/>
    <property type="molecule type" value="Genomic_DNA"/>
</dbReference>